<sequence>MKFIPQIVLAGSLALGLASVDIKSVSAAIINYAFTVDSPTKKGQGFFSFDDSSFSNDSIPEAIATSVSFKFDGESTIYTEENDINYPDFPIVYSINQTSFVGLEYTFNDINPESFLTYEIVGNNFTVLSSTSPNTELFSGQVSYQKVPEPTTLGGVLLVCGVVGILKLKGTSIKKVKA</sequence>
<gene>
    <name evidence="1" type="ORF">VF08_35615</name>
</gene>
<dbReference type="InterPro" id="IPR013424">
    <property type="entry name" value="Ice-binding_C"/>
</dbReference>
<proteinExistence type="predicted"/>
<dbReference type="EMBL" id="LAHD01000194">
    <property type="protein sequence ID" value="PHJ93292.1"/>
    <property type="molecule type" value="Genomic_DNA"/>
</dbReference>
<organism evidence="1 2">
    <name type="scientific">Nostoc linckia z8</name>
    <dbReference type="NCBI Taxonomy" id="1628746"/>
    <lineage>
        <taxon>Bacteria</taxon>
        <taxon>Bacillati</taxon>
        <taxon>Cyanobacteriota</taxon>
        <taxon>Cyanophyceae</taxon>
        <taxon>Nostocales</taxon>
        <taxon>Nostocaceae</taxon>
        <taxon>Nostoc</taxon>
    </lineage>
</organism>
<evidence type="ECO:0000313" key="2">
    <source>
        <dbReference type="Proteomes" id="UP000222310"/>
    </source>
</evidence>
<comment type="caution">
    <text evidence="1">The sequence shown here is derived from an EMBL/GenBank/DDBJ whole genome shotgun (WGS) entry which is preliminary data.</text>
</comment>
<dbReference type="GeneID" id="57097207"/>
<accession>A0A9Q5Z4S4</accession>
<reference evidence="1 2" key="1">
    <citation type="submission" date="2015-02" db="EMBL/GenBank/DDBJ databases">
        <title>Nostoc linckia genome annotation.</title>
        <authorList>
            <person name="Zhou Z."/>
        </authorList>
    </citation>
    <scope>NUCLEOTIDE SEQUENCE [LARGE SCALE GENOMIC DNA]</scope>
    <source>
        <strain evidence="2">z8</strain>
    </source>
</reference>
<dbReference type="AlphaFoldDB" id="A0A9Q5Z4S4"/>
<protein>
    <submittedName>
        <fullName evidence="1">PEP-CTERM exosortase interaction domain-containing protein</fullName>
    </submittedName>
</protein>
<dbReference type="Proteomes" id="UP000222310">
    <property type="component" value="Unassembled WGS sequence"/>
</dbReference>
<dbReference type="NCBIfam" id="TIGR02595">
    <property type="entry name" value="PEP_CTERM"/>
    <property type="match status" value="1"/>
</dbReference>
<dbReference type="RefSeq" id="WP_099072532.1">
    <property type="nucleotide sequence ID" value="NZ_LAHD01000194.1"/>
</dbReference>
<name>A0A9Q5Z4S4_NOSLI</name>
<evidence type="ECO:0000313" key="1">
    <source>
        <dbReference type="EMBL" id="PHJ93292.1"/>
    </source>
</evidence>